<sequence length="183" mass="18568">MKLSLKLAAVSAAAAATAVFGVVPGEAAAANPTQPTQPAGGNGGVVVTNTNTSIDVLVVNRQKASECTVTASRPDGAATKVFTKKITLNDANQHTAAANISGLGPYTYTVTGKCVEPNADPTKPASESNLFGGTNLIDIKLKGGTSTPTNQCLLIVKGVAWDLGLRGAPLEFVMGIATQFCPK</sequence>
<proteinExistence type="predicted"/>
<dbReference type="OrthoDB" id="4373763at2"/>
<comment type="caution">
    <text evidence="2">The sequence shown here is derived from an EMBL/GenBank/DDBJ whole genome shotgun (WGS) entry which is preliminary data.</text>
</comment>
<organism evidence="2 3">
    <name type="scientific">Gordonia spumicola</name>
    <dbReference type="NCBI Taxonomy" id="589161"/>
    <lineage>
        <taxon>Bacteria</taxon>
        <taxon>Bacillati</taxon>
        <taxon>Actinomycetota</taxon>
        <taxon>Actinomycetes</taxon>
        <taxon>Mycobacteriales</taxon>
        <taxon>Gordoniaceae</taxon>
        <taxon>Gordonia</taxon>
    </lineage>
</organism>
<dbReference type="EMBL" id="BJOV01000002">
    <property type="protein sequence ID" value="GEE00059.1"/>
    <property type="molecule type" value="Genomic_DNA"/>
</dbReference>
<reference evidence="3" key="1">
    <citation type="submission" date="2019-06" db="EMBL/GenBank/DDBJ databases">
        <title>Gordonia isolated from sludge of a wastewater treatment plant.</title>
        <authorList>
            <person name="Tamura T."/>
            <person name="Aoyama K."/>
            <person name="Kang Y."/>
            <person name="Saito S."/>
            <person name="Akiyama N."/>
            <person name="Yazawa K."/>
            <person name="Gonoi T."/>
            <person name="Mikami Y."/>
        </authorList>
    </citation>
    <scope>NUCLEOTIDE SEQUENCE [LARGE SCALE GENOMIC DNA]</scope>
    <source>
        <strain evidence="3">NBRC 107696</strain>
    </source>
</reference>
<evidence type="ECO:0000313" key="2">
    <source>
        <dbReference type="EMBL" id="GEE00059.1"/>
    </source>
</evidence>
<evidence type="ECO:0008006" key="4">
    <source>
        <dbReference type="Google" id="ProtNLM"/>
    </source>
</evidence>
<protein>
    <recommendedName>
        <fullName evidence="4">Secreted protein</fullName>
    </recommendedName>
</protein>
<feature type="signal peptide" evidence="1">
    <location>
        <begin position="1"/>
        <end position="29"/>
    </location>
</feature>
<accession>A0A7I9V3Q7</accession>
<feature type="chain" id="PRO_5029869945" description="Secreted protein" evidence="1">
    <location>
        <begin position="30"/>
        <end position="183"/>
    </location>
</feature>
<dbReference type="AlphaFoldDB" id="A0A7I9V3Q7"/>
<gene>
    <name evidence="2" type="ORF">nbrc107696_05050</name>
</gene>
<evidence type="ECO:0000256" key="1">
    <source>
        <dbReference type="SAM" id="SignalP"/>
    </source>
</evidence>
<dbReference type="RefSeq" id="WP_161894006.1">
    <property type="nucleotide sequence ID" value="NZ_BJOV01000002.1"/>
</dbReference>
<keyword evidence="3" id="KW-1185">Reference proteome</keyword>
<keyword evidence="1" id="KW-0732">Signal</keyword>
<name>A0A7I9V3Q7_9ACTN</name>
<dbReference type="Proteomes" id="UP000444960">
    <property type="component" value="Unassembled WGS sequence"/>
</dbReference>
<evidence type="ECO:0000313" key="3">
    <source>
        <dbReference type="Proteomes" id="UP000444960"/>
    </source>
</evidence>